<organism evidence="1 2">
    <name type="scientific">Legionella pneumophila</name>
    <dbReference type="NCBI Taxonomy" id="446"/>
    <lineage>
        <taxon>Bacteria</taxon>
        <taxon>Pseudomonadati</taxon>
        <taxon>Pseudomonadota</taxon>
        <taxon>Gammaproteobacteria</taxon>
        <taxon>Legionellales</taxon>
        <taxon>Legionellaceae</taxon>
        <taxon>Legionella</taxon>
    </lineage>
</organism>
<accession>A0A2S6F989</accession>
<evidence type="ECO:0000313" key="1">
    <source>
        <dbReference type="EMBL" id="PPK34023.1"/>
    </source>
</evidence>
<dbReference type="OrthoDB" id="1495425at2"/>
<evidence type="ECO:0000313" key="2">
    <source>
        <dbReference type="Proteomes" id="UP000239239"/>
    </source>
</evidence>
<reference evidence="1 2" key="1">
    <citation type="submission" date="2018-02" db="EMBL/GenBank/DDBJ databases">
        <title>Draft genome sequences of four Legionella pneumophila clinical strains isolated in Ontario.</title>
        <authorList>
            <person name="Fortuna A."/>
            <person name="Ramnarine R."/>
            <person name="Li A."/>
            <person name="Frantz C."/>
            <person name="Mallo G."/>
        </authorList>
    </citation>
    <scope>NUCLEOTIDE SEQUENCE [LARGE SCALE GENOMIC DNA]</scope>
    <source>
        <strain evidence="1 2">LG61</strain>
    </source>
</reference>
<gene>
    <name evidence="1" type="ORF">C3928_00615</name>
</gene>
<dbReference type="AlphaFoldDB" id="A0A2S6F989"/>
<dbReference type="EMBL" id="PQWY01000001">
    <property type="protein sequence ID" value="PPK34023.1"/>
    <property type="molecule type" value="Genomic_DNA"/>
</dbReference>
<name>A0A2S6F989_LEGPN</name>
<proteinExistence type="predicted"/>
<dbReference type="InterPro" id="IPR025509">
    <property type="entry name" value="DUF4396"/>
</dbReference>
<dbReference type="Pfam" id="PF14342">
    <property type="entry name" value="DUF4396"/>
    <property type="match status" value="1"/>
</dbReference>
<protein>
    <submittedName>
        <fullName evidence="1">DUF4396 domain-containing protein</fullName>
    </submittedName>
</protein>
<dbReference type="Proteomes" id="UP000239239">
    <property type="component" value="Unassembled WGS sequence"/>
</dbReference>
<sequence>MIDGIMVLWFILLMLSLAFIAYDVREMPIDWVQKLGWVLVVAYTGPFGLFFYFLTCRSPGKGLHALYTKAQWKQAVNSEVHCLAGDATGIIFAAIFLSFIDLSNGVELILEYISAFIFGWVIFQAGMMRNMYSSYGEALRKTFFAETVSMNFVMMGMIPVMMILMNSLEYGRNPAHLQFWFIMGMATLVGGFIAFPINNWLVKKKLKHGCMTLPEGEEHTEGHIAHHHEGHEAHSQAQAKMIGSKGGHEHAHEMGSLPLNIQLKYVGISFGILLIIVLIMAFFVPLKI</sequence>
<comment type="caution">
    <text evidence="1">The sequence shown here is derived from an EMBL/GenBank/DDBJ whole genome shotgun (WGS) entry which is preliminary data.</text>
</comment>
<dbReference type="RefSeq" id="WP_027228339.1">
    <property type="nucleotide sequence ID" value="NZ_CP017601.1"/>
</dbReference>